<dbReference type="PANTHER" id="PTHR43840">
    <property type="entry name" value="MITOCHONDRIAL METAL TRANSPORTER 1-RELATED"/>
    <property type="match status" value="1"/>
</dbReference>
<dbReference type="Pfam" id="PF01545">
    <property type="entry name" value="Cation_efflux"/>
    <property type="match status" value="1"/>
</dbReference>
<comment type="similarity">
    <text evidence="2">Belongs to the cation diffusion facilitator (CDF) transporter (TC 2.A.4) family.</text>
</comment>
<dbReference type="EMBL" id="JX869937">
    <property type="protein sequence ID" value="AFZ77026.1"/>
    <property type="molecule type" value="Genomic_DNA"/>
</dbReference>
<accession>U5IGJ7</accession>
<evidence type="ECO:0000259" key="8">
    <source>
        <dbReference type="Pfam" id="PF01545"/>
    </source>
</evidence>
<reference evidence="10" key="1">
    <citation type="journal article" date="2013" name="Environ. Microbiol.">
        <title>Comparative genomic analysis of magnetotactic bacteria from the Deltaproteobacteria provides new insights into magnetite and greigite magnetosome genes required for magnetotaxis.</title>
        <authorList>
            <person name="Lefevre C.T."/>
            <person name="Trubitsyn D."/>
            <person name="Abreu F."/>
            <person name="Kolinko S."/>
            <person name="Jogler C."/>
            <person name="de Almeida L.G."/>
            <person name="de Vasconcelos A.T."/>
            <person name="Kube M."/>
            <person name="Reinhardt R."/>
            <person name="Lins U."/>
            <person name="Pignol D."/>
            <person name="Schuler D."/>
            <person name="Bazylinski D.A."/>
            <person name="Ginet N."/>
        </authorList>
    </citation>
    <scope>NUCLEOTIDE SEQUENCE</scope>
    <source>
        <strain evidence="10">ML-1</strain>
    </source>
</reference>
<dbReference type="SUPFAM" id="SSF160240">
    <property type="entry name" value="Cation efflux protein cytoplasmic domain-like"/>
    <property type="match status" value="1"/>
</dbReference>
<evidence type="ECO:0000256" key="4">
    <source>
        <dbReference type="ARBA" id="ARBA00022692"/>
    </source>
</evidence>
<dbReference type="SUPFAM" id="SSF161111">
    <property type="entry name" value="Cation efflux protein transmembrane domain-like"/>
    <property type="match status" value="1"/>
</dbReference>
<evidence type="ECO:0000313" key="10">
    <source>
        <dbReference type="EMBL" id="AFZ77026.1"/>
    </source>
</evidence>
<dbReference type="InterPro" id="IPR036837">
    <property type="entry name" value="Cation_efflux_CTD_sf"/>
</dbReference>
<dbReference type="GO" id="GO:0016020">
    <property type="term" value="C:membrane"/>
    <property type="evidence" value="ECO:0007669"/>
    <property type="project" value="UniProtKB-SubCell"/>
</dbReference>
<evidence type="ECO:0000256" key="1">
    <source>
        <dbReference type="ARBA" id="ARBA00004141"/>
    </source>
</evidence>
<dbReference type="Gene3D" id="1.20.1510.10">
    <property type="entry name" value="Cation efflux protein transmembrane domain"/>
    <property type="match status" value="1"/>
</dbReference>
<dbReference type="PANTHER" id="PTHR43840:SF15">
    <property type="entry name" value="MITOCHONDRIAL METAL TRANSPORTER 1-RELATED"/>
    <property type="match status" value="1"/>
</dbReference>
<evidence type="ECO:0000256" key="2">
    <source>
        <dbReference type="ARBA" id="ARBA00008114"/>
    </source>
</evidence>
<proteinExistence type="inferred from homology"/>
<feature type="transmembrane region" description="Helical" evidence="7">
    <location>
        <begin position="85"/>
        <end position="107"/>
    </location>
</feature>
<dbReference type="AlphaFoldDB" id="U5IGJ7"/>
<feature type="domain" description="Cation efflux protein transmembrane" evidence="8">
    <location>
        <begin position="19"/>
        <end position="210"/>
    </location>
</feature>
<name>U5IGJ7_9DELT</name>
<organism evidence="10">
    <name type="scientific">delta proteobacterium ML-1</name>
    <dbReference type="NCBI Taxonomy" id="947513"/>
    <lineage>
        <taxon>Bacteria</taxon>
        <taxon>Deltaproteobacteria</taxon>
    </lineage>
</organism>
<dbReference type="Gene3D" id="3.30.70.1350">
    <property type="entry name" value="Cation efflux protein, cytoplasmic domain"/>
    <property type="match status" value="1"/>
</dbReference>
<dbReference type="NCBIfam" id="TIGR01297">
    <property type="entry name" value="CDF"/>
    <property type="match status" value="1"/>
</dbReference>
<protein>
    <submittedName>
        <fullName evidence="10">Magnetosome MamM</fullName>
    </submittedName>
</protein>
<keyword evidence="4 7" id="KW-0812">Transmembrane</keyword>
<evidence type="ECO:0000256" key="3">
    <source>
        <dbReference type="ARBA" id="ARBA00022448"/>
    </source>
</evidence>
<sequence>MSTILPDENCQKCIDRMAWFAFWSNGLMAMLQGTVGLLTGSTASLAIAMQTVRDIIGSGSILVAQKFSKKPQDEEFPYGYGKAEYIASGFTCLLFVLVTLYVSHMAVHSLLKPAVTYDFTPFLLAVFSVIANELQFQYMRCVGDKAKSQSILANAWSNRMDSYASAIMAVCALGAWLGLPRLDAVAALLITLFVFRSMSSVFVETLRGLMDLSMNPKYKDKLAGIARSVVGVHGVRDIRTRMVGRKVWAELEIVLDQDCTVQEAQRIAQVVRESLMVRIEDLEDVLVNFRPA</sequence>
<feature type="domain" description="Cation efflux protein cytoplasmic" evidence="9">
    <location>
        <begin position="220"/>
        <end position="289"/>
    </location>
</feature>
<keyword evidence="3" id="KW-0813">Transport</keyword>
<dbReference type="GO" id="GO:0008324">
    <property type="term" value="F:monoatomic cation transmembrane transporter activity"/>
    <property type="evidence" value="ECO:0007669"/>
    <property type="project" value="InterPro"/>
</dbReference>
<evidence type="ECO:0000256" key="7">
    <source>
        <dbReference type="SAM" id="Phobius"/>
    </source>
</evidence>
<evidence type="ECO:0000259" key="9">
    <source>
        <dbReference type="Pfam" id="PF16916"/>
    </source>
</evidence>
<feature type="transmembrane region" description="Helical" evidence="7">
    <location>
        <begin position="160"/>
        <end position="179"/>
    </location>
</feature>
<keyword evidence="6 7" id="KW-0472">Membrane</keyword>
<dbReference type="InterPro" id="IPR027469">
    <property type="entry name" value="Cation_efflux_TMD_sf"/>
</dbReference>
<dbReference type="InterPro" id="IPR027470">
    <property type="entry name" value="Cation_efflux_CTD"/>
</dbReference>
<gene>
    <name evidence="10" type="primary">mamM</name>
    <name evidence="10" type="ORF">ALPM_00190</name>
</gene>
<feature type="transmembrane region" description="Helical" evidence="7">
    <location>
        <begin position="20"/>
        <end position="39"/>
    </location>
</feature>
<dbReference type="InterPro" id="IPR058533">
    <property type="entry name" value="Cation_efflux_TM"/>
</dbReference>
<keyword evidence="5 7" id="KW-1133">Transmembrane helix</keyword>
<dbReference type="InterPro" id="IPR002524">
    <property type="entry name" value="Cation_efflux"/>
</dbReference>
<dbReference type="InterPro" id="IPR050291">
    <property type="entry name" value="CDF_Transporter"/>
</dbReference>
<evidence type="ECO:0000256" key="6">
    <source>
        <dbReference type="ARBA" id="ARBA00023136"/>
    </source>
</evidence>
<comment type="subcellular location">
    <subcellularLocation>
        <location evidence="1">Membrane</location>
        <topology evidence="1">Multi-pass membrane protein</topology>
    </subcellularLocation>
</comment>
<evidence type="ECO:0000256" key="5">
    <source>
        <dbReference type="ARBA" id="ARBA00022989"/>
    </source>
</evidence>
<feature type="transmembrane region" description="Helical" evidence="7">
    <location>
        <begin position="185"/>
        <end position="209"/>
    </location>
</feature>
<dbReference type="Pfam" id="PF16916">
    <property type="entry name" value="ZT_dimer"/>
    <property type="match status" value="1"/>
</dbReference>